<dbReference type="InterPro" id="IPR042066">
    <property type="entry name" value="Spt6_death-like"/>
</dbReference>
<evidence type="ECO:0000256" key="10">
    <source>
        <dbReference type="ARBA" id="ARBA00022999"/>
    </source>
</evidence>
<dbReference type="EMBL" id="NAJO01000017">
    <property type="protein sequence ID" value="OQO06137.1"/>
    <property type="molecule type" value="Genomic_DNA"/>
</dbReference>
<dbReference type="Gene3D" id="1.10.150.850">
    <property type="entry name" value="Spt6, helix-hairpin-helix domain"/>
    <property type="match status" value="1"/>
</dbReference>
<dbReference type="InterPro" id="IPR023323">
    <property type="entry name" value="Tex-like_dom_sf"/>
</dbReference>
<feature type="compositionally biased region" description="Acidic residues" evidence="16">
    <location>
        <begin position="542"/>
        <end position="555"/>
    </location>
</feature>
<keyword evidence="14" id="KW-0326">Glycosidase</keyword>
<dbReference type="SUPFAM" id="SSF51011">
    <property type="entry name" value="Glycosyl hydrolase domain"/>
    <property type="match status" value="1"/>
</dbReference>
<evidence type="ECO:0000256" key="5">
    <source>
        <dbReference type="ARBA" id="ARBA00009253"/>
    </source>
</evidence>
<dbReference type="STRING" id="1507870.A0A1V8T3Z7"/>
<dbReference type="FunFam" id="3.30.505.10:FF:000056">
    <property type="entry name" value="Transcription elongation factor Spt6"/>
    <property type="match status" value="1"/>
</dbReference>
<dbReference type="InterPro" id="IPR012337">
    <property type="entry name" value="RNaseH-like_sf"/>
</dbReference>
<dbReference type="InterPro" id="IPR036860">
    <property type="entry name" value="SH2_dom_sf"/>
</dbReference>
<dbReference type="GO" id="GO:0042393">
    <property type="term" value="F:histone binding"/>
    <property type="evidence" value="ECO:0007669"/>
    <property type="project" value="TreeGrafter"/>
</dbReference>
<dbReference type="GO" id="GO:0140673">
    <property type="term" value="P:transcription elongation-coupled chromatin remodeling"/>
    <property type="evidence" value="ECO:0007669"/>
    <property type="project" value="InterPro"/>
</dbReference>
<dbReference type="InterPro" id="IPR017072">
    <property type="entry name" value="TF_Spt6"/>
</dbReference>
<evidence type="ECO:0000256" key="8">
    <source>
        <dbReference type="ARBA" id="ARBA00022801"/>
    </source>
</evidence>
<dbReference type="PANTHER" id="PTHR10145">
    <property type="entry name" value="TRANSCRIPTION ELONGATION FACTOR SPT6"/>
    <property type="match status" value="1"/>
</dbReference>
<keyword evidence="20" id="KW-1185">Reference proteome</keyword>
<dbReference type="Gene3D" id="1.10.10.650">
    <property type="entry name" value="RuvA domain 2-like"/>
    <property type="match status" value="1"/>
</dbReference>
<evidence type="ECO:0000313" key="20">
    <source>
        <dbReference type="Proteomes" id="UP000192596"/>
    </source>
</evidence>
<dbReference type="Proteomes" id="UP000192596">
    <property type="component" value="Unassembled WGS sequence"/>
</dbReference>
<feature type="signal peptide" evidence="17">
    <location>
        <begin position="1"/>
        <end position="21"/>
    </location>
</feature>
<feature type="chain" id="PRO_5013320223" description="S1 motif domain-containing protein" evidence="17">
    <location>
        <begin position="22"/>
        <end position="1986"/>
    </location>
</feature>
<comment type="caution">
    <text evidence="19">The sequence shown here is derived from an EMBL/GenBank/DDBJ whole genome shotgun (WGS) entry which is preliminary data.</text>
</comment>
<dbReference type="PROSITE" id="PS50126">
    <property type="entry name" value="S1"/>
    <property type="match status" value="1"/>
</dbReference>
<evidence type="ECO:0000256" key="7">
    <source>
        <dbReference type="ARBA" id="ARBA00022723"/>
    </source>
</evidence>
<dbReference type="InterPro" id="IPR015340">
    <property type="entry name" value="A_amylase_C_dom"/>
</dbReference>
<evidence type="ECO:0000256" key="14">
    <source>
        <dbReference type="ARBA" id="ARBA00023295"/>
    </source>
</evidence>
<evidence type="ECO:0000256" key="13">
    <source>
        <dbReference type="ARBA" id="ARBA00023277"/>
    </source>
</evidence>
<dbReference type="GO" id="GO:0005694">
    <property type="term" value="C:chromosome"/>
    <property type="evidence" value="ECO:0007669"/>
    <property type="project" value="UniProtKB-SubCell"/>
</dbReference>
<dbReference type="Pfam" id="PF17674">
    <property type="entry name" value="HHH_9"/>
    <property type="match status" value="1"/>
</dbReference>
<keyword evidence="10" id="KW-0727">SH2 domain</keyword>
<dbReference type="GO" id="GO:0008023">
    <property type="term" value="C:transcription elongation factor complex"/>
    <property type="evidence" value="ECO:0007669"/>
    <property type="project" value="TreeGrafter"/>
</dbReference>
<dbReference type="InterPro" id="IPR028088">
    <property type="entry name" value="Spt6_HTH_DNA-bd_dom"/>
</dbReference>
<dbReference type="Pfam" id="PF14635">
    <property type="entry name" value="HHH_7"/>
    <property type="match status" value="1"/>
</dbReference>
<dbReference type="SMART" id="SM00642">
    <property type="entry name" value="Aamy"/>
    <property type="match status" value="1"/>
</dbReference>
<dbReference type="InterPro" id="IPR013780">
    <property type="entry name" value="Glyco_hydro_b"/>
</dbReference>
<keyword evidence="6" id="KW-0158">Chromosome</keyword>
<feature type="compositionally biased region" description="Acidic residues" evidence="16">
    <location>
        <begin position="593"/>
        <end position="602"/>
    </location>
</feature>
<dbReference type="InterPro" id="IPR003029">
    <property type="entry name" value="S1_domain"/>
</dbReference>
<dbReference type="CDD" id="cd11319">
    <property type="entry name" value="AmyAc_euk_AmyA"/>
    <property type="match status" value="1"/>
</dbReference>
<dbReference type="Pfam" id="PF09260">
    <property type="entry name" value="A_amylase_dom_C"/>
    <property type="match status" value="1"/>
</dbReference>
<dbReference type="FunFam" id="1.10.10.2740:FF:000002">
    <property type="entry name" value="Transcription elongation factor Spt6"/>
    <property type="match status" value="1"/>
</dbReference>
<dbReference type="InterPro" id="IPR023319">
    <property type="entry name" value="Tex-like_HTH_dom_sf"/>
</dbReference>
<protein>
    <recommendedName>
        <fullName evidence="18">S1 motif domain-containing protein</fullName>
    </recommendedName>
</protein>
<dbReference type="Gene3D" id="3.30.505.10">
    <property type="entry name" value="SH2 domain"/>
    <property type="match status" value="2"/>
</dbReference>
<feature type="compositionally biased region" description="Polar residues" evidence="16">
    <location>
        <begin position="499"/>
        <end position="519"/>
    </location>
</feature>
<accession>A0A1V8T3Z7</accession>
<dbReference type="Gene3D" id="1.10.3500.10">
    <property type="entry name" value="Tex N-terminal region-like"/>
    <property type="match status" value="1"/>
</dbReference>
<evidence type="ECO:0000256" key="15">
    <source>
        <dbReference type="ARBA" id="ARBA00093389"/>
    </source>
</evidence>
<dbReference type="InterPro" id="IPR055179">
    <property type="entry name" value="Tex-like_central_region"/>
</dbReference>
<evidence type="ECO:0000256" key="6">
    <source>
        <dbReference type="ARBA" id="ARBA00022454"/>
    </source>
</evidence>
<evidence type="ECO:0000313" key="19">
    <source>
        <dbReference type="EMBL" id="OQO06137.1"/>
    </source>
</evidence>
<dbReference type="SUPFAM" id="SSF47781">
    <property type="entry name" value="RuvA domain 2-like"/>
    <property type="match status" value="2"/>
</dbReference>
<comment type="subcellular location">
    <subcellularLocation>
        <location evidence="3">Chromosome</location>
    </subcellularLocation>
    <subcellularLocation>
        <location evidence="2">Nucleus</location>
    </subcellularLocation>
</comment>
<gene>
    <name evidence="19" type="ORF">B0A48_08725</name>
</gene>
<dbReference type="Pfam" id="PF14633">
    <property type="entry name" value="SH2_2"/>
    <property type="match status" value="1"/>
</dbReference>
<feature type="compositionally biased region" description="Acidic residues" evidence="16">
    <location>
        <begin position="623"/>
        <end position="635"/>
    </location>
</feature>
<keyword evidence="12" id="KW-0539">Nucleus</keyword>
<keyword evidence="8" id="KW-0378">Hydrolase</keyword>
<organism evidence="19 20">
    <name type="scientific">Cryoendolithus antarcticus</name>
    <dbReference type="NCBI Taxonomy" id="1507870"/>
    <lineage>
        <taxon>Eukaryota</taxon>
        <taxon>Fungi</taxon>
        <taxon>Dikarya</taxon>
        <taxon>Ascomycota</taxon>
        <taxon>Pezizomycotina</taxon>
        <taxon>Dothideomycetes</taxon>
        <taxon>Dothideomycetidae</taxon>
        <taxon>Cladosporiales</taxon>
        <taxon>Cladosporiaceae</taxon>
        <taxon>Cryoendolithus</taxon>
    </lineage>
</organism>
<dbReference type="GO" id="GO:0004556">
    <property type="term" value="F:alpha-amylase activity"/>
    <property type="evidence" value="ECO:0007669"/>
    <property type="project" value="InterPro"/>
</dbReference>
<dbReference type="GO" id="GO:0003677">
    <property type="term" value="F:DNA binding"/>
    <property type="evidence" value="ECO:0007669"/>
    <property type="project" value="InterPro"/>
</dbReference>
<dbReference type="Pfam" id="PF14632">
    <property type="entry name" value="SPT6_acidic"/>
    <property type="match status" value="1"/>
</dbReference>
<dbReference type="InterPro" id="IPR035018">
    <property type="entry name" value="Spt6_SH2_C"/>
</dbReference>
<evidence type="ECO:0000256" key="4">
    <source>
        <dbReference type="ARBA" id="ARBA00008061"/>
    </source>
</evidence>
<keyword evidence="7" id="KW-0479">Metal-binding</keyword>
<keyword evidence="11" id="KW-0804">Transcription</keyword>
<dbReference type="InterPro" id="IPR035420">
    <property type="entry name" value="Spt6_SH2"/>
</dbReference>
<comment type="similarity">
    <text evidence="4">Belongs to the glycosyl hydrolase 13 family.</text>
</comment>
<evidence type="ECO:0000256" key="12">
    <source>
        <dbReference type="ARBA" id="ARBA00023242"/>
    </source>
</evidence>
<evidence type="ECO:0000256" key="3">
    <source>
        <dbReference type="ARBA" id="ARBA00004286"/>
    </source>
</evidence>
<keyword evidence="17" id="KW-0732">Signal</keyword>
<evidence type="ECO:0000256" key="11">
    <source>
        <dbReference type="ARBA" id="ARBA00023163"/>
    </source>
</evidence>
<feature type="compositionally biased region" description="Acidic residues" evidence="16">
    <location>
        <begin position="699"/>
        <end position="715"/>
    </location>
</feature>
<dbReference type="InterPro" id="IPR041692">
    <property type="entry name" value="HHH_9"/>
</dbReference>
<dbReference type="FunCoup" id="A0A1V8T3Z7">
    <property type="interactions" value="2205"/>
</dbReference>
<dbReference type="Gene3D" id="3.30.420.140">
    <property type="entry name" value="YqgF/RNase H-like domain"/>
    <property type="match status" value="1"/>
</dbReference>
<dbReference type="CDD" id="cd09928">
    <property type="entry name" value="SH2_Cterm_SPT6_like"/>
    <property type="match status" value="1"/>
</dbReference>
<proteinExistence type="inferred from homology"/>
<dbReference type="GO" id="GO:0031491">
    <property type="term" value="F:nucleosome binding"/>
    <property type="evidence" value="ECO:0007669"/>
    <property type="project" value="TreeGrafter"/>
</dbReference>
<comment type="similarity">
    <text evidence="5">Belongs to the SPT6 family.</text>
</comment>
<dbReference type="Pfam" id="PF14639">
    <property type="entry name" value="YqgF"/>
    <property type="match status" value="1"/>
</dbReference>
<feature type="compositionally biased region" description="Basic residues" evidence="16">
    <location>
        <begin position="606"/>
        <end position="619"/>
    </location>
</feature>
<keyword evidence="9" id="KW-0106">Calcium</keyword>
<dbReference type="Gene3D" id="2.60.40.1180">
    <property type="entry name" value="Golgi alpha-mannosidase II"/>
    <property type="match status" value="1"/>
</dbReference>
<evidence type="ECO:0000256" key="16">
    <source>
        <dbReference type="SAM" id="MobiDB-lite"/>
    </source>
</evidence>
<keyword evidence="13" id="KW-0119">Carbohydrate metabolism</keyword>
<dbReference type="SUPFAM" id="SSF158832">
    <property type="entry name" value="Tex N-terminal region-like"/>
    <property type="match status" value="1"/>
</dbReference>
<dbReference type="InterPro" id="IPR017853">
    <property type="entry name" value="GH"/>
</dbReference>
<dbReference type="SUPFAM" id="SSF53098">
    <property type="entry name" value="Ribonuclease H-like"/>
    <property type="match status" value="1"/>
</dbReference>
<dbReference type="InterPro" id="IPR028231">
    <property type="entry name" value="Spt6_YqgF"/>
</dbReference>
<dbReference type="GO" id="GO:0005509">
    <property type="term" value="F:calcium ion binding"/>
    <property type="evidence" value="ECO:0007669"/>
    <property type="project" value="InterPro"/>
</dbReference>
<dbReference type="Gene3D" id="3.20.20.80">
    <property type="entry name" value="Glycosidases"/>
    <property type="match status" value="1"/>
</dbReference>
<dbReference type="FunFam" id="3.20.20.80:FF:000120">
    <property type="entry name" value="Alpha-amylase A"/>
    <property type="match status" value="1"/>
</dbReference>
<evidence type="ECO:0000256" key="17">
    <source>
        <dbReference type="SAM" id="SignalP"/>
    </source>
</evidence>
<evidence type="ECO:0000259" key="18">
    <source>
        <dbReference type="PROSITE" id="PS50126"/>
    </source>
</evidence>
<dbReference type="CDD" id="cd09918">
    <property type="entry name" value="SH2_Nterm_SPT6_like"/>
    <property type="match status" value="1"/>
</dbReference>
<comment type="function">
    <text evidence="15">Histone H3-H4 chaperone that plays a role in maintenance of chromatin structure during RNA polymerase II transcription elongation thereby repressing transcription initiation from cryptic promoters. Mediates the reassembly of nucleosomes onto the promoters of at least a selected set of genes during repression; the nucleosome reassembly is essential for transcriptional repression. Essential for viability.</text>
</comment>
<dbReference type="InterPro" id="IPR006047">
    <property type="entry name" value="GH13_cat_dom"/>
</dbReference>
<dbReference type="GO" id="GO:0034728">
    <property type="term" value="P:nucleosome organization"/>
    <property type="evidence" value="ECO:0007669"/>
    <property type="project" value="TreeGrafter"/>
</dbReference>
<feature type="region of interest" description="Disordered" evidence="16">
    <location>
        <begin position="498"/>
        <end position="731"/>
    </location>
</feature>
<sequence length="1986" mass="224208">MHISSIFTTTLSLALCHSAHAASNAAWRSRSIYQVLTDRFARADGSTSATCDASQGRYCGGNYQGIISKLDYIQGMGFDAIWISPIVKNIEDTTAYGDAYHGYWAQDITSLNSHFGTSGDLKALSAALHARGMYLMVDVVVNHMAYNAKGSIDNIDYTKFRPFNKKSNYHFPYCTIDYNNLANMTQIQDCWIGDTQVPLPDLRTEDPVVQLGYAAWIAGLIPQYGIDGIRLDTVLQVNTGFWSTFLAAANTYMFGEVYINDASFVCKYQNYLPGVLNYGLYFALFNAFKSTTTAPTNAMTDLATAVNNVKSKCKDTSLLGTFSENHDNPRFAFVQGDLAAAMNIISFTMLADGIPIIYQGQEQRYSASGSNNGGNDPFNREAIWFSQYNTAAPLYGLIKKLNWARKNAIRDDSTYLSYQSWPIYTDTTTIATKKGKLVTVTSNKGSTGANYTQVIPAGYTAGTVVTELLGCTTLTADSSGSIAVPMGLGQPRVYYPTANRGSQCGGTKTRSRSVTSGFSTLKKVRAQKMASNPYFDTAAQEASEEEEEEELDEDGNPTTRPGRKTRDADMDDSSEEDDDDDEEAARAIREGFIVDEDEDDEEEKARKRQERKEERKKRRREEAEDDMLDDEDLDLIGETHGGEQRPAKESKFKRLKRGHREDRASVEARGVQDIFSDEEEGGEGAGAAARARAFGGYGDEMDDFIEQDEFPDEDGERLRDDLEIRQPSKSGYTSLQKLKESGLTEAEQEDIMGAFGEGNEFEWALAVEKDIMADEADSGRPTELKDVFEPSQLKEKMLTPEDDLIRMTDVPERFQLARKPYKDIMDLTEEEQIERSAEEAKWISNIMYPRQGRRLDNLREPFEQAVAKVLHFMNVENLEPPYIFQNRKDYLIHTERIARTPDPRYPDEPQHEMHAEKLITQTNLWELFDFDLQYRAFAEKREVIRNSVAALKEANADFEDAVFDDLVPAAAEIGELQDIQDYLNFTYSQQLKDFALDADLDGTNGANGAPKRARGARGVWDKIRAGPAYHYVRAFGITADAFAQNASNVGRKHYTEDIQSRPDDFADTLVQDPDYRTGADVMTSGKAMFVEELAMSPRLRKHMRVLYATNMLFDAVRTDKGMKQIDVDHQYYEFKYLRNYDIRAFVDRPEMFLRMLEAEEQGLIEIKIRLQNERRLRDELRRGIESDGLSEAAEQWNTLRREALEKALQKLHVVITKGLKDHLKNQCENKIAVICRDEYSRKLDQAPYKPKGMVLGTTPRVLALSNGAGERVDAICWAYVDENGRVLENGKFGDLRLGNQEKYIPDGKDIAPFVELVERRKPDVIAVSGWSVEAKRLYRDLQDIVELHKLMSTAYEDPDEDKEVSDPLEVVMINDEVARLYHALPRAAIDHPGVPPLTRYCIALAMYMQNPMKEYAALGDNITSITFDPNQQLIPKAKLKKHLDTAMVDMVNLVGIDINDAVNDKSTENLLQYICGLGQRKAGQMIKTVNGWGHEMITRGQLVGDMEHGLRPSVGAKCFENCASFLYIVYDQTENDADYLDNTRIHPEDYDIARKIAADALEFDEEDIKTEVDHGGPGAVVRKLVADDAQDKVNDLLLEQYAEQLETKFGQHKRATLESIRAELQNPFEELRRNFTYLNSSETFTMLTGETEKTLQEGMVISVSVRRTFGDHLEVKLDCGIDGGISSTEFPEDMEKNGLEARQVWQSNQVIQAKITHLDTRKLTAQLTMREQELRKPFKREMYHGVDEWDDDQEARDTREMKKATSTDSSARIQRVIKHSLYRAFNSAQAEAELAKQGRGDCIIRPSSKGTDHLVITWKVHDGVFKHEDVLELDKENEFSVGKTLRVDKATYSDLDELIVLHVKAMAKKVDEMMGDDRYQSGTKQQAEAWLTTYTDANPKRSMYVFCIDRSYPGYFHLCFKPGRDAGTFFWPVKVIPSGFQLQGNKYPDMRALKNGFKLLVANHGTGGVKAHGNGVANGGRAVHAR</sequence>
<feature type="compositionally biased region" description="Acidic residues" evidence="16">
    <location>
        <begin position="569"/>
        <end position="583"/>
    </location>
</feature>
<feature type="domain" description="S1 motif" evidence="18">
    <location>
        <begin position="1658"/>
        <end position="1730"/>
    </location>
</feature>
<dbReference type="InterPro" id="IPR035019">
    <property type="entry name" value="Spt6_SH2_N"/>
</dbReference>
<dbReference type="Pfam" id="PF22706">
    <property type="entry name" value="Tex_central_region"/>
    <property type="match status" value="1"/>
</dbReference>
<evidence type="ECO:0000256" key="2">
    <source>
        <dbReference type="ARBA" id="ARBA00004123"/>
    </source>
</evidence>
<dbReference type="InParanoid" id="A0A1V8T3Z7"/>
<dbReference type="OrthoDB" id="995477at2759"/>
<dbReference type="InterPro" id="IPR010994">
    <property type="entry name" value="RuvA_2-like"/>
</dbReference>
<dbReference type="InterPro" id="IPR037027">
    <property type="entry name" value="YqgF/RNaseH-like_dom_sf"/>
</dbReference>
<dbReference type="SUPFAM" id="SSF55550">
    <property type="entry name" value="SH2 domain"/>
    <property type="match status" value="1"/>
</dbReference>
<evidence type="ECO:0000256" key="1">
    <source>
        <dbReference type="ARBA" id="ARBA00001913"/>
    </source>
</evidence>
<dbReference type="InterPro" id="IPR049540">
    <property type="entry name" value="Spt6-like_S1"/>
</dbReference>
<dbReference type="Pfam" id="PF00128">
    <property type="entry name" value="Alpha-amylase"/>
    <property type="match status" value="1"/>
</dbReference>
<dbReference type="Pfam" id="PF14641">
    <property type="entry name" value="HTH_44"/>
    <property type="match status" value="1"/>
</dbReference>
<reference evidence="20" key="1">
    <citation type="submission" date="2017-03" db="EMBL/GenBank/DDBJ databases">
        <title>Genomes of endolithic fungi from Antarctica.</title>
        <authorList>
            <person name="Coleine C."/>
            <person name="Masonjones S."/>
            <person name="Stajich J.E."/>
        </authorList>
    </citation>
    <scope>NUCLEOTIDE SEQUENCE [LARGE SCALE GENOMIC DNA]</scope>
    <source>
        <strain evidence="20">CCFEE 5527</strain>
    </source>
</reference>
<feature type="compositionally biased region" description="Basic and acidic residues" evidence="16">
    <location>
        <begin position="716"/>
        <end position="726"/>
    </location>
</feature>
<dbReference type="InterPro" id="IPR032706">
    <property type="entry name" value="Spt6_HHH"/>
</dbReference>
<dbReference type="Gene3D" id="1.10.10.2740">
    <property type="entry name" value="Spt6, Death-like domain"/>
    <property type="match status" value="1"/>
</dbReference>
<dbReference type="Pfam" id="PF21710">
    <property type="entry name" value="Spt6_S1"/>
    <property type="match status" value="1"/>
</dbReference>
<feature type="compositionally biased region" description="Basic and acidic residues" evidence="16">
    <location>
        <begin position="640"/>
        <end position="652"/>
    </location>
</feature>
<dbReference type="PANTHER" id="PTHR10145:SF6">
    <property type="entry name" value="TRANSCRIPTION ELONGATION FACTOR SPT6"/>
    <property type="match status" value="1"/>
</dbReference>
<dbReference type="InterPro" id="IPR028083">
    <property type="entry name" value="Spt6_acidic_N_dom"/>
</dbReference>
<dbReference type="SUPFAM" id="SSF51445">
    <property type="entry name" value="(Trans)glycosidases"/>
    <property type="match status" value="1"/>
</dbReference>
<name>A0A1V8T3Z7_9PEZI</name>
<evidence type="ECO:0000256" key="9">
    <source>
        <dbReference type="ARBA" id="ARBA00022837"/>
    </source>
</evidence>
<comment type="cofactor">
    <cofactor evidence="1">
        <name>Ca(2+)</name>
        <dbReference type="ChEBI" id="CHEBI:29108"/>
    </cofactor>
</comment>
<dbReference type="GO" id="GO:0016052">
    <property type="term" value="P:carbohydrate catabolic process"/>
    <property type="evidence" value="ECO:0007669"/>
    <property type="project" value="InterPro"/>
</dbReference>